<accession>A0A512BXU4</accession>
<comment type="caution">
    <text evidence="4">The sequence shown here is derived from an EMBL/GenBank/DDBJ whole genome shotgun (WGS) entry which is preliminary data.</text>
</comment>
<dbReference type="SUPFAM" id="SSF58104">
    <property type="entry name" value="Methyl-accepting chemotaxis protein (MCP) signaling domain"/>
    <property type="match status" value="1"/>
</dbReference>
<proteinExistence type="predicted"/>
<dbReference type="EMBL" id="BJYU01000074">
    <property type="protein sequence ID" value="GEO16775.1"/>
    <property type="molecule type" value="Genomic_DNA"/>
</dbReference>
<evidence type="ECO:0000313" key="5">
    <source>
        <dbReference type="Proteomes" id="UP000321085"/>
    </source>
</evidence>
<dbReference type="Gene3D" id="1.10.287.950">
    <property type="entry name" value="Methyl-accepting chemotaxis protein"/>
    <property type="match status" value="1"/>
</dbReference>
<evidence type="ECO:0000256" key="1">
    <source>
        <dbReference type="ARBA" id="ARBA00023224"/>
    </source>
</evidence>
<evidence type="ECO:0000313" key="4">
    <source>
        <dbReference type="EMBL" id="GEO16775.1"/>
    </source>
</evidence>
<keyword evidence="1 2" id="KW-0807">Transducer</keyword>
<dbReference type="Pfam" id="PF00015">
    <property type="entry name" value="MCPsignal"/>
    <property type="match status" value="1"/>
</dbReference>
<gene>
    <name evidence="4" type="ORF">MAE02_44710</name>
</gene>
<dbReference type="AlphaFoldDB" id="A0A512BXU4"/>
<evidence type="ECO:0000256" key="2">
    <source>
        <dbReference type="PROSITE-ProRule" id="PRU00284"/>
    </source>
</evidence>
<dbReference type="PROSITE" id="PS50111">
    <property type="entry name" value="CHEMOTAXIS_TRANSDUC_2"/>
    <property type="match status" value="1"/>
</dbReference>
<dbReference type="PANTHER" id="PTHR32089:SF112">
    <property type="entry name" value="LYSOZYME-LIKE PROTEIN-RELATED"/>
    <property type="match status" value="1"/>
</dbReference>
<dbReference type="PANTHER" id="PTHR32089">
    <property type="entry name" value="METHYL-ACCEPTING CHEMOTAXIS PROTEIN MCPB"/>
    <property type="match status" value="1"/>
</dbReference>
<keyword evidence="5" id="KW-1185">Reference proteome</keyword>
<dbReference type="InterPro" id="IPR004089">
    <property type="entry name" value="MCPsignal_dom"/>
</dbReference>
<feature type="domain" description="Methyl-accepting transducer" evidence="3">
    <location>
        <begin position="1"/>
        <end position="205"/>
    </location>
</feature>
<evidence type="ECO:0000259" key="3">
    <source>
        <dbReference type="PROSITE" id="PS50111"/>
    </source>
</evidence>
<dbReference type="GO" id="GO:0007165">
    <property type="term" value="P:signal transduction"/>
    <property type="evidence" value="ECO:0007669"/>
    <property type="project" value="UniProtKB-KW"/>
</dbReference>
<sequence>MTQQAQAAGDASSRASLNVSTVASAAEELDASIAAVAAQTSASAKASERAVAEARGASSSMSSLSAATAQIGEVAGLIRSIAEQTNLLALNATIEAARAGEAGKGFAVVATEVKALANQTTRATEDIARQIEAVQAASRDTLGALRSVQGTVEHLAGAVSTVAAAVEQQTAAVSDIARSIAQVSDEAQAGASAIQTTGTVATRSLETAQVVADLSVALDRQAERLGAEIGRFLDSVRAA</sequence>
<dbReference type="SMART" id="SM00283">
    <property type="entry name" value="MA"/>
    <property type="match status" value="1"/>
</dbReference>
<reference evidence="4 5" key="1">
    <citation type="submission" date="2019-07" db="EMBL/GenBank/DDBJ databases">
        <title>Whole genome shotgun sequence of Microvirga aerophila NBRC 106136.</title>
        <authorList>
            <person name="Hosoyama A."/>
            <person name="Uohara A."/>
            <person name="Ohji S."/>
            <person name="Ichikawa N."/>
        </authorList>
    </citation>
    <scope>NUCLEOTIDE SEQUENCE [LARGE SCALE GENOMIC DNA]</scope>
    <source>
        <strain evidence="4 5">NBRC 106136</strain>
    </source>
</reference>
<name>A0A512BXU4_9HYPH</name>
<dbReference type="Proteomes" id="UP000321085">
    <property type="component" value="Unassembled WGS sequence"/>
</dbReference>
<dbReference type="RefSeq" id="WP_246690469.1">
    <property type="nucleotide sequence ID" value="NZ_BJYU01000074.1"/>
</dbReference>
<protein>
    <recommendedName>
        <fullName evidence="3">Methyl-accepting transducer domain-containing protein</fullName>
    </recommendedName>
</protein>
<dbReference type="GO" id="GO:0016020">
    <property type="term" value="C:membrane"/>
    <property type="evidence" value="ECO:0007669"/>
    <property type="project" value="InterPro"/>
</dbReference>
<organism evidence="4 5">
    <name type="scientific">Microvirga aerophila</name>
    <dbReference type="NCBI Taxonomy" id="670291"/>
    <lineage>
        <taxon>Bacteria</taxon>
        <taxon>Pseudomonadati</taxon>
        <taxon>Pseudomonadota</taxon>
        <taxon>Alphaproteobacteria</taxon>
        <taxon>Hyphomicrobiales</taxon>
        <taxon>Methylobacteriaceae</taxon>
        <taxon>Microvirga</taxon>
    </lineage>
</organism>